<feature type="transmembrane region" description="Helical" evidence="7">
    <location>
        <begin position="206"/>
        <end position="226"/>
    </location>
</feature>
<keyword evidence="6 7" id="KW-0472">Membrane</keyword>
<dbReference type="EMBL" id="BMAT01002996">
    <property type="protein sequence ID" value="GFS18468.1"/>
    <property type="molecule type" value="Genomic_DNA"/>
</dbReference>
<feature type="chain" id="PRO_5043898769" evidence="8">
    <location>
        <begin position="33"/>
        <end position="277"/>
    </location>
</feature>
<evidence type="ECO:0000256" key="4">
    <source>
        <dbReference type="ARBA" id="ARBA00022927"/>
    </source>
</evidence>
<gene>
    <name evidence="9" type="ORF">ElyMa_001523100</name>
</gene>
<name>A0AAV4J6P2_9GAST</name>
<comment type="caution">
    <text evidence="9">The sequence shown here is derived from an EMBL/GenBank/DDBJ whole genome shotgun (WGS) entry which is preliminary data.</text>
</comment>
<evidence type="ECO:0000256" key="7">
    <source>
        <dbReference type="SAM" id="Phobius"/>
    </source>
</evidence>
<organism evidence="9 10">
    <name type="scientific">Elysia marginata</name>
    <dbReference type="NCBI Taxonomy" id="1093978"/>
    <lineage>
        <taxon>Eukaryota</taxon>
        <taxon>Metazoa</taxon>
        <taxon>Spiralia</taxon>
        <taxon>Lophotrochozoa</taxon>
        <taxon>Mollusca</taxon>
        <taxon>Gastropoda</taxon>
        <taxon>Heterobranchia</taxon>
        <taxon>Euthyneura</taxon>
        <taxon>Panpulmonata</taxon>
        <taxon>Sacoglossa</taxon>
        <taxon>Placobranchoidea</taxon>
        <taxon>Plakobranchidae</taxon>
        <taxon>Elysia</taxon>
    </lineage>
</organism>
<reference evidence="9 10" key="1">
    <citation type="journal article" date="2021" name="Elife">
        <title>Chloroplast acquisition without the gene transfer in kleptoplastic sea slugs, Plakobranchus ocellatus.</title>
        <authorList>
            <person name="Maeda T."/>
            <person name="Takahashi S."/>
            <person name="Yoshida T."/>
            <person name="Shimamura S."/>
            <person name="Takaki Y."/>
            <person name="Nagai Y."/>
            <person name="Toyoda A."/>
            <person name="Suzuki Y."/>
            <person name="Arimoto A."/>
            <person name="Ishii H."/>
            <person name="Satoh N."/>
            <person name="Nishiyama T."/>
            <person name="Hasebe M."/>
            <person name="Maruyama T."/>
            <person name="Minagawa J."/>
            <person name="Obokata J."/>
            <person name="Shigenobu S."/>
        </authorList>
    </citation>
    <scope>NUCLEOTIDE SEQUENCE [LARGE SCALE GENOMIC DNA]</scope>
</reference>
<keyword evidence="9" id="KW-0675">Receptor</keyword>
<dbReference type="GO" id="GO:0000139">
    <property type="term" value="C:Golgi membrane"/>
    <property type="evidence" value="ECO:0007669"/>
    <property type="project" value="UniProtKB-SubCell"/>
</dbReference>
<evidence type="ECO:0000313" key="10">
    <source>
        <dbReference type="Proteomes" id="UP000762676"/>
    </source>
</evidence>
<dbReference type="InterPro" id="IPR009011">
    <property type="entry name" value="Man6P_isomerase_rcpt-bd_dom_sf"/>
</dbReference>
<dbReference type="PANTHER" id="PTHR15071">
    <property type="entry name" value="MANNOSE-6-PHOSPHATE RECEPTOR FAMILY MEMBER"/>
    <property type="match status" value="1"/>
</dbReference>
<evidence type="ECO:0000256" key="2">
    <source>
        <dbReference type="ARBA" id="ARBA00022692"/>
    </source>
</evidence>
<dbReference type="PANTHER" id="PTHR15071:SF0">
    <property type="entry name" value="MANNOSE 6-PHOSPHATE RECEPTOR-LIKE PROTEIN 1"/>
    <property type="match status" value="1"/>
</dbReference>
<keyword evidence="4" id="KW-0813">Transport</keyword>
<accession>A0AAV4J6P2</accession>
<feature type="signal peptide" evidence="8">
    <location>
        <begin position="1"/>
        <end position="32"/>
    </location>
</feature>
<dbReference type="GO" id="GO:0015031">
    <property type="term" value="P:protein transport"/>
    <property type="evidence" value="ECO:0007669"/>
    <property type="project" value="UniProtKB-KW"/>
</dbReference>
<keyword evidence="5 7" id="KW-1133">Transmembrane helix</keyword>
<evidence type="ECO:0000256" key="3">
    <source>
        <dbReference type="ARBA" id="ARBA00022729"/>
    </source>
</evidence>
<proteinExistence type="predicted"/>
<evidence type="ECO:0000313" key="9">
    <source>
        <dbReference type="EMBL" id="GFS18468.1"/>
    </source>
</evidence>
<keyword evidence="10" id="KW-1185">Reference proteome</keyword>
<dbReference type="Gene3D" id="2.70.130.10">
    <property type="entry name" value="Mannose-6-phosphate receptor binding domain"/>
    <property type="match status" value="1"/>
</dbReference>
<evidence type="ECO:0000256" key="8">
    <source>
        <dbReference type="SAM" id="SignalP"/>
    </source>
</evidence>
<dbReference type="SUPFAM" id="SSF50911">
    <property type="entry name" value="Mannose 6-phosphate receptor domain"/>
    <property type="match status" value="1"/>
</dbReference>
<dbReference type="Pfam" id="PF09451">
    <property type="entry name" value="ATG27"/>
    <property type="match status" value="1"/>
</dbReference>
<protein>
    <submittedName>
        <fullName evidence="9">Cation-dependent mannose-6-phosphate receptor</fullName>
    </submittedName>
</protein>
<keyword evidence="4" id="KW-0653">Protein transport</keyword>
<keyword evidence="2 7" id="KW-0812">Transmembrane</keyword>
<sequence length="277" mass="30833">MAIKRKADGKTCFALESRSCFFFLCLIHLSYSQITPAPLLCSVSGFDYFNLTAAVWSVNLNQSCLSPRPSQVRSSNISSCSLLIAFCQNLDWLEACEHSSVCQRSATANYSLGAYSYNPFTTDGGLQAKFANGDPYQSASQTPCQLKTQVNLACHHKAKWLVKGSTETVKPAPWLRYAKFNAENCEMVMEFYYAGACRYSSRRKTIGPGTIVILVFSISFVLYLVVGSLLNLSRGHSGVEILPHHSFWLILPTYIKEGFMFTFCRSRGRSSSNYSAI</sequence>
<dbReference type="AlphaFoldDB" id="A0AAV4J6P2"/>
<dbReference type="GO" id="GO:0034045">
    <property type="term" value="C:phagophore assembly site membrane"/>
    <property type="evidence" value="ECO:0007669"/>
    <property type="project" value="UniProtKB-SubCell"/>
</dbReference>
<dbReference type="InterPro" id="IPR018939">
    <property type="entry name" value="Autophagy-rel_prot_27"/>
</dbReference>
<evidence type="ECO:0000256" key="1">
    <source>
        <dbReference type="ARBA" id="ARBA00004472"/>
    </source>
</evidence>
<evidence type="ECO:0000256" key="6">
    <source>
        <dbReference type="ARBA" id="ARBA00023136"/>
    </source>
</evidence>
<comment type="subcellular location">
    <subcellularLocation>
        <location evidence="1">Preautophagosomal structure membrane</location>
        <topology evidence="1">Single-pass type I membrane protein</topology>
    </subcellularLocation>
</comment>
<dbReference type="Proteomes" id="UP000762676">
    <property type="component" value="Unassembled WGS sequence"/>
</dbReference>
<evidence type="ECO:0000256" key="5">
    <source>
        <dbReference type="ARBA" id="ARBA00022989"/>
    </source>
</evidence>
<keyword evidence="3 8" id="KW-0732">Signal</keyword>